<dbReference type="KEGG" id="panc:E2636_12640"/>
<dbReference type="Pfam" id="PF01520">
    <property type="entry name" value="Amidase_3"/>
    <property type="match status" value="1"/>
</dbReference>
<reference evidence="4 5" key="1">
    <citation type="submission" date="2019-03" db="EMBL/GenBank/DDBJ databases">
        <title>Complete genome sequence of Paenisporosarcina antarctica CGMCC 1.6503T.</title>
        <authorList>
            <person name="Rong J.-C."/>
            <person name="Chi N.-Y."/>
            <person name="Zhang Q.-F."/>
        </authorList>
    </citation>
    <scope>NUCLEOTIDE SEQUENCE [LARGE SCALE GENOMIC DNA]</scope>
    <source>
        <strain evidence="4 5">CGMCC 1.6503</strain>
    </source>
</reference>
<dbReference type="SUPFAM" id="SSF53187">
    <property type="entry name" value="Zn-dependent exopeptidases"/>
    <property type="match status" value="1"/>
</dbReference>
<feature type="region of interest" description="Disordered" evidence="2">
    <location>
        <begin position="1"/>
        <end position="22"/>
    </location>
</feature>
<dbReference type="Gene3D" id="3.40.630.40">
    <property type="entry name" value="Zn-dependent exopeptidases"/>
    <property type="match status" value="1"/>
</dbReference>
<dbReference type="OrthoDB" id="9763643at2"/>
<evidence type="ECO:0000313" key="4">
    <source>
        <dbReference type="EMBL" id="QBP41946.1"/>
    </source>
</evidence>
<dbReference type="CDD" id="cd02696">
    <property type="entry name" value="MurNAc-LAA"/>
    <property type="match status" value="1"/>
</dbReference>
<dbReference type="InterPro" id="IPR050695">
    <property type="entry name" value="N-acetylmuramoyl_amidase_3"/>
</dbReference>
<organism evidence="4 5">
    <name type="scientific">Paenisporosarcina antarctica</name>
    <dbReference type="NCBI Taxonomy" id="417367"/>
    <lineage>
        <taxon>Bacteria</taxon>
        <taxon>Bacillati</taxon>
        <taxon>Bacillota</taxon>
        <taxon>Bacilli</taxon>
        <taxon>Bacillales</taxon>
        <taxon>Caryophanaceae</taxon>
        <taxon>Paenisporosarcina</taxon>
    </lineage>
</organism>
<keyword evidence="1" id="KW-0378">Hydrolase</keyword>
<sequence>MKKVAWSAGHGINTAGKRSPTGEREWSFNNKVVIAGMAFLAKYDGVQQLRVDDSSGKTDIPLVNRTNQANAWKADIYVSSHHNAIGNEWGNHSGVETFVMEPASNNPLSFKLANEIHPKVVHAMQILDRGVKSANFHELRETNMPSVLVEGGFMDSRTDSIKMRDDKFLKAQGEAIAKGIVDYFELKIKPIKPDPIEEEVTMLERAIVIGSLIDYPAAEILSIRLKAPIYPRHAITGKVAVELIVVGGSVNGLIADKLTNLSGSNRFETAANVAKYKI</sequence>
<feature type="domain" description="MurNAc-LAA" evidence="3">
    <location>
        <begin position="66"/>
        <end position="181"/>
    </location>
</feature>
<dbReference type="GO" id="GO:0030288">
    <property type="term" value="C:outer membrane-bounded periplasmic space"/>
    <property type="evidence" value="ECO:0007669"/>
    <property type="project" value="TreeGrafter"/>
</dbReference>
<dbReference type="AlphaFoldDB" id="A0A4P7A1Z4"/>
<dbReference type="SMART" id="SM00646">
    <property type="entry name" value="Ami_3"/>
    <property type="match status" value="1"/>
</dbReference>
<dbReference type="Proteomes" id="UP000294292">
    <property type="component" value="Chromosome"/>
</dbReference>
<evidence type="ECO:0000259" key="3">
    <source>
        <dbReference type="SMART" id="SM00646"/>
    </source>
</evidence>
<evidence type="ECO:0000256" key="1">
    <source>
        <dbReference type="ARBA" id="ARBA00022801"/>
    </source>
</evidence>
<keyword evidence="5" id="KW-1185">Reference proteome</keyword>
<proteinExistence type="predicted"/>
<accession>A0A4P7A1Z4</accession>
<dbReference type="GO" id="GO:0009253">
    <property type="term" value="P:peptidoglycan catabolic process"/>
    <property type="evidence" value="ECO:0007669"/>
    <property type="project" value="InterPro"/>
</dbReference>
<evidence type="ECO:0000313" key="5">
    <source>
        <dbReference type="Proteomes" id="UP000294292"/>
    </source>
</evidence>
<dbReference type="Gene3D" id="3.40.50.12090">
    <property type="match status" value="1"/>
</dbReference>
<dbReference type="RefSeq" id="WP_134210515.1">
    <property type="nucleotide sequence ID" value="NZ_CP038015.1"/>
</dbReference>
<name>A0A4P7A1Z4_9BACL</name>
<dbReference type="GO" id="GO:0008745">
    <property type="term" value="F:N-acetylmuramoyl-L-alanine amidase activity"/>
    <property type="evidence" value="ECO:0007669"/>
    <property type="project" value="InterPro"/>
</dbReference>
<dbReference type="EMBL" id="CP038015">
    <property type="protein sequence ID" value="QBP41946.1"/>
    <property type="molecule type" value="Genomic_DNA"/>
</dbReference>
<dbReference type="PANTHER" id="PTHR30404">
    <property type="entry name" value="N-ACETYLMURAMOYL-L-ALANINE AMIDASE"/>
    <property type="match status" value="1"/>
</dbReference>
<gene>
    <name evidence="4" type="ORF">E2636_12640</name>
</gene>
<protein>
    <submittedName>
        <fullName evidence="4">N-acetylmuramoyl-L-alanine amidase</fullName>
    </submittedName>
</protein>
<dbReference type="InterPro" id="IPR002508">
    <property type="entry name" value="MurNAc-LAA_cat"/>
</dbReference>
<evidence type="ECO:0000256" key="2">
    <source>
        <dbReference type="SAM" id="MobiDB-lite"/>
    </source>
</evidence>
<dbReference type="PANTHER" id="PTHR30404:SF0">
    <property type="entry name" value="N-ACETYLMURAMOYL-L-ALANINE AMIDASE AMIC"/>
    <property type="match status" value="1"/>
</dbReference>